<dbReference type="PRINTS" id="PR00032">
    <property type="entry name" value="HTHARAC"/>
</dbReference>
<keyword evidence="8" id="KW-0804">Transcription</keyword>
<name>V2Z4K2_9FIRM</name>
<evidence type="ECO:0000256" key="5">
    <source>
        <dbReference type="ARBA" id="ARBA00023012"/>
    </source>
</evidence>
<feature type="domain" description="Response regulatory" evidence="12">
    <location>
        <begin position="4"/>
        <end position="120"/>
    </location>
</feature>
<evidence type="ECO:0000256" key="6">
    <source>
        <dbReference type="ARBA" id="ARBA00023015"/>
    </source>
</evidence>
<dbReference type="GO" id="GO:0005737">
    <property type="term" value="C:cytoplasm"/>
    <property type="evidence" value="ECO:0007669"/>
    <property type="project" value="UniProtKB-SubCell"/>
</dbReference>
<evidence type="ECO:0000259" key="11">
    <source>
        <dbReference type="PROSITE" id="PS01124"/>
    </source>
</evidence>
<evidence type="ECO:0000256" key="9">
    <source>
        <dbReference type="ARBA" id="ARBA00024867"/>
    </source>
</evidence>
<evidence type="ECO:0000313" key="14">
    <source>
        <dbReference type="Proteomes" id="UP000018227"/>
    </source>
</evidence>
<dbReference type="PANTHER" id="PTHR42713">
    <property type="entry name" value="HISTIDINE KINASE-RELATED"/>
    <property type="match status" value="1"/>
</dbReference>
<evidence type="ECO:0000313" key="13">
    <source>
        <dbReference type="EMBL" id="ESL01850.1"/>
    </source>
</evidence>
<evidence type="ECO:0000256" key="10">
    <source>
        <dbReference type="PROSITE-ProRule" id="PRU00169"/>
    </source>
</evidence>
<keyword evidence="4 10" id="KW-0597">Phosphoprotein</keyword>
<dbReference type="CDD" id="cd17536">
    <property type="entry name" value="REC_YesN-like"/>
    <property type="match status" value="1"/>
</dbReference>
<evidence type="ECO:0000256" key="8">
    <source>
        <dbReference type="ARBA" id="ARBA00023163"/>
    </source>
</evidence>
<dbReference type="Gene3D" id="1.10.10.60">
    <property type="entry name" value="Homeodomain-like"/>
    <property type="match status" value="2"/>
</dbReference>
<dbReference type="eggNOG" id="COG2207">
    <property type="taxonomic scope" value="Bacteria"/>
</dbReference>
<dbReference type="SUPFAM" id="SSF46689">
    <property type="entry name" value="Homeodomain-like"/>
    <property type="match status" value="2"/>
</dbReference>
<dbReference type="OrthoDB" id="9794370at2"/>
<evidence type="ECO:0000256" key="2">
    <source>
        <dbReference type="ARBA" id="ARBA00018672"/>
    </source>
</evidence>
<dbReference type="InterPro" id="IPR020449">
    <property type="entry name" value="Tscrpt_reg_AraC-type_HTH"/>
</dbReference>
<keyword evidence="3" id="KW-0963">Cytoplasm</keyword>
<dbReference type="RefSeq" id="WP_023355811.1">
    <property type="nucleotide sequence ID" value="NZ_KI535370.1"/>
</dbReference>
<dbReference type="InterPro" id="IPR009057">
    <property type="entry name" value="Homeodomain-like_sf"/>
</dbReference>
<dbReference type="PROSITE" id="PS50110">
    <property type="entry name" value="RESPONSE_REGULATORY"/>
    <property type="match status" value="1"/>
</dbReference>
<evidence type="ECO:0000256" key="7">
    <source>
        <dbReference type="ARBA" id="ARBA00023125"/>
    </source>
</evidence>
<evidence type="ECO:0000256" key="1">
    <source>
        <dbReference type="ARBA" id="ARBA00004496"/>
    </source>
</evidence>
<dbReference type="PROSITE" id="PS00041">
    <property type="entry name" value="HTH_ARAC_FAMILY_1"/>
    <property type="match status" value="1"/>
</dbReference>
<keyword evidence="5" id="KW-0902">Two-component regulatory system</keyword>
<protein>
    <recommendedName>
        <fullName evidence="2">Stage 0 sporulation protein A homolog</fullName>
    </recommendedName>
</protein>
<dbReference type="EMBL" id="ACIL03000019">
    <property type="protein sequence ID" value="ESL01850.1"/>
    <property type="molecule type" value="Genomic_DNA"/>
</dbReference>
<keyword evidence="6" id="KW-0805">Transcription regulation</keyword>
<dbReference type="SUPFAM" id="SSF52172">
    <property type="entry name" value="CheY-like"/>
    <property type="match status" value="1"/>
</dbReference>
<comment type="subcellular location">
    <subcellularLocation>
        <location evidence="1">Cytoplasm</location>
    </subcellularLocation>
</comment>
<dbReference type="InterPro" id="IPR018062">
    <property type="entry name" value="HTH_AraC-typ_CS"/>
</dbReference>
<dbReference type="InterPro" id="IPR011006">
    <property type="entry name" value="CheY-like_superfamily"/>
</dbReference>
<proteinExistence type="predicted"/>
<dbReference type="STRING" id="592026.GCWU0000282_002969"/>
<evidence type="ECO:0000256" key="4">
    <source>
        <dbReference type="ARBA" id="ARBA00022553"/>
    </source>
</evidence>
<accession>V2Z4K2</accession>
<dbReference type="Pfam" id="PF12833">
    <property type="entry name" value="HTH_18"/>
    <property type="match status" value="1"/>
</dbReference>
<dbReference type="InterPro" id="IPR001789">
    <property type="entry name" value="Sig_transdc_resp-reg_receiver"/>
</dbReference>
<organism evidence="13 14">
    <name type="scientific">Catonella morbi ATCC 51271</name>
    <dbReference type="NCBI Taxonomy" id="592026"/>
    <lineage>
        <taxon>Bacteria</taxon>
        <taxon>Bacillati</taxon>
        <taxon>Bacillota</taxon>
        <taxon>Clostridia</taxon>
        <taxon>Lachnospirales</taxon>
        <taxon>Lachnospiraceae</taxon>
        <taxon>Catonella</taxon>
    </lineage>
</organism>
<dbReference type="SMART" id="SM00342">
    <property type="entry name" value="HTH_ARAC"/>
    <property type="match status" value="1"/>
</dbReference>
<dbReference type="HOGENOM" id="CLU_000445_5_0_9"/>
<dbReference type="GO" id="GO:0043565">
    <property type="term" value="F:sequence-specific DNA binding"/>
    <property type="evidence" value="ECO:0007669"/>
    <property type="project" value="InterPro"/>
</dbReference>
<dbReference type="SMART" id="SM00448">
    <property type="entry name" value="REC"/>
    <property type="match status" value="1"/>
</dbReference>
<dbReference type="GO" id="GO:0003700">
    <property type="term" value="F:DNA-binding transcription factor activity"/>
    <property type="evidence" value="ECO:0007669"/>
    <property type="project" value="InterPro"/>
</dbReference>
<dbReference type="PROSITE" id="PS01124">
    <property type="entry name" value="HTH_ARAC_FAMILY_2"/>
    <property type="match status" value="1"/>
</dbReference>
<dbReference type="Proteomes" id="UP000018227">
    <property type="component" value="Unassembled WGS sequence"/>
</dbReference>
<comment type="caution">
    <text evidence="13">The sequence shown here is derived from an EMBL/GenBank/DDBJ whole genome shotgun (WGS) entry which is preliminary data.</text>
</comment>
<evidence type="ECO:0000256" key="3">
    <source>
        <dbReference type="ARBA" id="ARBA00022490"/>
    </source>
</evidence>
<dbReference type="InterPro" id="IPR018060">
    <property type="entry name" value="HTH_AraC"/>
</dbReference>
<dbReference type="InterPro" id="IPR051552">
    <property type="entry name" value="HptR"/>
</dbReference>
<keyword evidence="7" id="KW-0238">DNA-binding</keyword>
<keyword evidence="14" id="KW-1185">Reference proteome</keyword>
<reference evidence="13 14" key="1">
    <citation type="submission" date="2013-06" db="EMBL/GenBank/DDBJ databases">
        <authorList>
            <person name="Weinstock G."/>
            <person name="Sodergren E."/>
            <person name="Clifton S."/>
            <person name="Fulton L."/>
            <person name="Fulton B."/>
            <person name="Courtney L."/>
            <person name="Fronick C."/>
            <person name="Harrison M."/>
            <person name="Strong C."/>
            <person name="Farmer C."/>
            <person name="Delahaunty K."/>
            <person name="Markovic C."/>
            <person name="Hall O."/>
            <person name="Minx P."/>
            <person name="Tomlinson C."/>
            <person name="Mitreva M."/>
            <person name="Nelson J."/>
            <person name="Hou S."/>
            <person name="Wollam A."/>
            <person name="Pepin K.H."/>
            <person name="Johnson M."/>
            <person name="Bhonagiri V."/>
            <person name="Nash W.E."/>
            <person name="Warren W."/>
            <person name="Chinwalla A."/>
            <person name="Mardis E.R."/>
            <person name="Wilson R.K."/>
        </authorList>
    </citation>
    <scope>NUCLEOTIDE SEQUENCE [LARGE SCALE GENOMIC DNA]</scope>
    <source>
        <strain evidence="13 14">ATCC 51271</strain>
    </source>
</reference>
<dbReference type="AlphaFoldDB" id="V2Z4K2"/>
<feature type="modified residue" description="4-aspartylphosphate" evidence="10">
    <location>
        <position position="55"/>
    </location>
</feature>
<comment type="function">
    <text evidence="9">May play the central regulatory role in sporulation. It may be an element of the effector pathway responsible for the activation of sporulation genes in response to nutritional stress. Spo0A may act in concert with spo0H (a sigma factor) to control the expression of some genes that are critical to the sporulation process.</text>
</comment>
<dbReference type="Gene3D" id="3.40.50.2300">
    <property type="match status" value="1"/>
</dbReference>
<gene>
    <name evidence="13" type="ORF">GCWU0000282_002969</name>
</gene>
<dbReference type="GO" id="GO:0000160">
    <property type="term" value="P:phosphorelay signal transduction system"/>
    <property type="evidence" value="ECO:0007669"/>
    <property type="project" value="UniProtKB-KW"/>
</dbReference>
<dbReference type="eggNOG" id="COG4753">
    <property type="taxonomic scope" value="Bacteria"/>
</dbReference>
<evidence type="ECO:0000259" key="12">
    <source>
        <dbReference type="PROSITE" id="PS50110"/>
    </source>
</evidence>
<dbReference type="Pfam" id="PF00072">
    <property type="entry name" value="Response_reg"/>
    <property type="match status" value="1"/>
</dbReference>
<dbReference type="PANTHER" id="PTHR42713:SF3">
    <property type="entry name" value="TRANSCRIPTIONAL REGULATORY PROTEIN HPTR"/>
    <property type="match status" value="1"/>
</dbReference>
<feature type="domain" description="HTH araC/xylS-type" evidence="11">
    <location>
        <begin position="435"/>
        <end position="533"/>
    </location>
</feature>
<sequence>MSIKIMVIDDEFIILDGLSSFPWNEYDCELVTTAKNGREGIQKVKANDIDIIFTDIKMPEMDGLEFACEAKKINEKLKIVFLTGYDNFEFAQEAIRLGVSDYLLKPMNFIKLDKLIKKLCNDINEEKKNNKYYIDLQENFEKEIPYIRSKFVNDLLHGRILNQSELGERTNSIGIHIEKYICIAITKEDSNPEGENIWQEQYAFLNIGVEVLKEFCMEVLCEYDDVSLHFNFILLFTGSDTDRYCMEQSIMATEKLKKVANEVINYKICVGISNVETDVCLTNIKYLEACEACSQSVYLGENTIVSYKDLEDTQEHKYEITQGQKQRLFIKIYTGQIDEANKVIEEIFRDKNVELNDCKYMALDLLVACMRYPFLCRIKGKSYGKYDYLFLQDGIKVISNADSLNEIIQYLSKCFTLLAVQNDKNFDERYQNMAKRILDYLNEYYSEDLTLDSVADKFHMSKTYISRILKKYTNQSFLQLLISRRMDIARKMIAEDKFKLYEIAEKVGYNDFSYFIQVFKKKYGVTPNEYRRVI</sequence>